<gene>
    <name evidence="2" type="ORF">RIF29_34962</name>
</gene>
<dbReference type="AlphaFoldDB" id="A0AAN9HRH1"/>
<name>A0AAN9HRH1_CROPI</name>
<sequence>MAKKIGHPPNSPATHQKTVTGKSKGVDLSQLDEDDLEDLDNLTPKQAETLLKNMDVIREKLKEKVPTPQEPSVSDGIQKNAKPSEAKENPEKRLIETDSTLNLDANMDQTVQHNAGKGTGQDEEDGWTPVIRGKGQSQSCSSSSVGTSSSSLMRLPSSFGMNCFPGRVASCVSNNLNFPTKTVDCVANKHYVFIPAHQLAFASCATNNDTFRSIYNLHIYQIVICFKFESTIW</sequence>
<feature type="compositionally biased region" description="Polar residues" evidence="1">
    <location>
        <begin position="12"/>
        <end position="21"/>
    </location>
</feature>
<keyword evidence="3" id="KW-1185">Reference proteome</keyword>
<feature type="compositionally biased region" description="Acidic residues" evidence="1">
    <location>
        <begin position="30"/>
        <end position="40"/>
    </location>
</feature>
<feature type="region of interest" description="Disordered" evidence="1">
    <location>
        <begin position="61"/>
        <end position="93"/>
    </location>
</feature>
<reference evidence="2 3" key="1">
    <citation type="submission" date="2024-01" db="EMBL/GenBank/DDBJ databases">
        <title>The genomes of 5 underutilized Papilionoideae crops provide insights into root nodulation and disease resistanc.</title>
        <authorList>
            <person name="Yuan L."/>
        </authorList>
    </citation>
    <scope>NUCLEOTIDE SEQUENCE [LARGE SCALE GENOMIC DNA]</scope>
    <source>
        <strain evidence="2">ZHUSHIDOU_FW_LH</strain>
        <tissue evidence="2">Leaf</tissue>
    </source>
</reference>
<feature type="compositionally biased region" description="Basic and acidic residues" evidence="1">
    <location>
        <begin position="82"/>
        <end position="93"/>
    </location>
</feature>
<proteinExistence type="predicted"/>
<comment type="caution">
    <text evidence="2">The sequence shown here is derived from an EMBL/GenBank/DDBJ whole genome shotgun (WGS) entry which is preliminary data.</text>
</comment>
<dbReference type="Proteomes" id="UP001372338">
    <property type="component" value="Unassembled WGS sequence"/>
</dbReference>
<protein>
    <submittedName>
        <fullName evidence="2">Uncharacterized protein</fullName>
    </submittedName>
</protein>
<dbReference type="EMBL" id="JAYWIO010000007">
    <property type="protein sequence ID" value="KAK7251616.1"/>
    <property type="molecule type" value="Genomic_DNA"/>
</dbReference>
<evidence type="ECO:0000256" key="1">
    <source>
        <dbReference type="SAM" id="MobiDB-lite"/>
    </source>
</evidence>
<organism evidence="2 3">
    <name type="scientific">Crotalaria pallida</name>
    <name type="common">Smooth rattlebox</name>
    <name type="synonym">Crotalaria striata</name>
    <dbReference type="NCBI Taxonomy" id="3830"/>
    <lineage>
        <taxon>Eukaryota</taxon>
        <taxon>Viridiplantae</taxon>
        <taxon>Streptophyta</taxon>
        <taxon>Embryophyta</taxon>
        <taxon>Tracheophyta</taxon>
        <taxon>Spermatophyta</taxon>
        <taxon>Magnoliopsida</taxon>
        <taxon>eudicotyledons</taxon>
        <taxon>Gunneridae</taxon>
        <taxon>Pentapetalae</taxon>
        <taxon>rosids</taxon>
        <taxon>fabids</taxon>
        <taxon>Fabales</taxon>
        <taxon>Fabaceae</taxon>
        <taxon>Papilionoideae</taxon>
        <taxon>50 kb inversion clade</taxon>
        <taxon>genistoids sensu lato</taxon>
        <taxon>core genistoids</taxon>
        <taxon>Crotalarieae</taxon>
        <taxon>Crotalaria</taxon>
    </lineage>
</organism>
<evidence type="ECO:0000313" key="2">
    <source>
        <dbReference type="EMBL" id="KAK7251616.1"/>
    </source>
</evidence>
<evidence type="ECO:0000313" key="3">
    <source>
        <dbReference type="Proteomes" id="UP001372338"/>
    </source>
</evidence>
<feature type="region of interest" description="Disordered" evidence="1">
    <location>
        <begin position="1"/>
        <end position="43"/>
    </location>
</feature>
<accession>A0AAN9HRH1</accession>